<dbReference type="Pfam" id="PF00094">
    <property type="entry name" value="VWD"/>
    <property type="match status" value="1"/>
</dbReference>
<reference evidence="14" key="1">
    <citation type="submission" date="2005-09" db="EMBL/GenBank/DDBJ databases">
        <authorList>
            <person name="Mural R.J."/>
            <person name="Li P.W."/>
            <person name="Adams M.D."/>
            <person name="Amanatides P.G."/>
            <person name="Baden-Tillson H."/>
            <person name="Barnstead M."/>
            <person name="Chin S.H."/>
            <person name="Dew I."/>
            <person name="Evans C.A."/>
            <person name="Ferriera S."/>
            <person name="Flanigan M."/>
            <person name="Fosler C."/>
            <person name="Glodek A."/>
            <person name="Gu Z."/>
            <person name="Holt R.A."/>
            <person name="Jennings D."/>
            <person name="Kraft C.L."/>
            <person name="Lu F."/>
            <person name="Nguyen T."/>
            <person name="Nusskern D.R."/>
            <person name="Pfannkoch C.M."/>
            <person name="Sitter C."/>
            <person name="Sutton G.G."/>
            <person name="Venter J.C."/>
            <person name="Wang Z."/>
            <person name="Woodage T."/>
            <person name="Zheng X.H."/>
            <person name="Zhong F."/>
        </authorList>
    </citation>
    <scope>NUCLEOTIDE SEQUENCE [LARGE SCALE GENOMIC DNA]</scope>
    <source>
        <strain>BN</strain>
        <strain evidence="14">Sprague-Dawley</strain>
    </source>
</reference>
<keyword evidence="5 6" id="KW-1015">Disulfide bond</keyword>
<keyword evidence="6" id="KW-0245">EGF-like domain</keyword>
<dbReference type="PROSITE" id="PS51233">
    <property type="entry name" value="VWFD"/>
    <property type="match status" value="1"/>
</dbReference>
<dbReference type="GO" id="GO:0007160">
    <property type="term" value="P:cell-matrix adhesion"/>
    <property type="evidence" value="ECO:0007669"/>
    <property type="project" value="InterPro"/>
</dbReference>
<dbReference type="GO" id="GO:0016020">
    <property type="term" value="C:membrane"/>
    <property type="evidence" value="ECO:0007669"/>
    <property type="project" value="UniProtKB-SubCell"/>
</dbReference>
<feature type="region of interest" description="Disordered" evidence="7">
    <location>
        <begin position="1"/>
        <end position="139"/>
    </location>
</feature>
<proteinExistence type="predicted"/>
<evidence type="ECO:0000256" key="8">
    <source>
        <dbReference type="SAM" id="Phobius"/>
    </source>
</evidence>
<sequence>MLTTTASTEGTSGDTGHTMAVTTQGSTPATTEISVTPSTQTLSTVSTLSTSTQELTSSQSQRTGSMGTSSKPQATTPTEVTTSTLSSFSRGSTQTQTVSWETSSSGKITAPSTSSRRTPSVATSDIFTTTDSTSGNAGHTLLTGSHSVITSRVASTTLGRLSTVAHSKSTQRSSTHSQSYLTESMGASSTSETSLLTEATTEKQFASSPGPTVTETFSRGTSSSGLTTKTDNDRSTALSATSLTLPAPSTSTASRSTVPPAPLPPDQGISLFPYGSSSEVRDKQLFARTVDFTSPIFKIQIGFPLGSSLRDSFYFTDNGQIIFPESDYDVFSYPNPPQRGFTGRERVAIVAPFWGDADFSSSRGTIFYQDYITFYDEQHQLIRKVESLINEFTSDWSFKAKWTLKVTWVNVPAYPAQGSFGTNTYQAILSTDGSRSYALFLYQSGGMRWDVTQGLYNRVLMGFSSGDGYFENSPLIFRPAVEKYRPDRFLNSKLGIRGLQVYRLHREVWPNYRLKCLQWLESQPQQPSWGWNKISCPCSWQQGRWDFRFWLINTGLWGRQLCSFSSGRGGVCCSYGTWGEFREGWRMHSPWQFDEEQEAQNWCCRWNDKPSFCVQYQLRRPRVSCAGYRPPRPAWTFGDPHITTLDNAKYTFNGLGDFLLVQAQDRNSSFLLEGRTAQTDSANATNFIAFAAQYNTSSLKSPITVQWFLEPNDTIRVVHNNQTVAFNTSDTEDLPVFNATGVLLIQNGSQVSANFDGTVTISVIALSNILHASSSLSEEYRNHTKGLLGVWNDNPEDDFRMPNGSTIPSNSSEETLFHYGMTWQINGTGLLGVRTDPLPSEFTPIFLSQLWNKSGAGEDLISGCNEDAQCKFDILATGNRDIGQSTNSILRTFRHVNGTLNQYPPPIHYSSKIQAYKGRTVAIEITSNSKDVVFSLSNKCSGFELFENGSLQWTPTSPEACTLEILARDVKTNLSSVLQPETVACFCSKEEQCLYNETSKEGNSSTEVTSCKCDGNSFGRLCEHSKDLCTEPCFPNVDCIPGKGCQACPPNMTGDGRHCVAVEISEFCQNHSCPVNYCYNHGHCDISGPPDCQPTCTCAPAFTGNRCFLAGNNFTPIIYKELPLRTITLSLREDENASNADVNASVANVLENLDMRAFLSNSLVELIRTSPGAQSLGKPIHHWKVVSHFKYRPRGPLIHYLNNQLISAVMEAFLLQARQERRKRSGEARKNVRFFPISRADVQDGMALNLSMLDEYFTCDGYKGYHLVYSPQDGVTCVSPCSEGYCHNGGQCKHLPDGPQCSCATFSIYTSWGERCEHLSVKLGAFFGILFGALGALLLLAILACVVFHFCGCSMNKFSYPLDSEL</sequence>
<dbReference type="SMART" id="SM00181">
    <property type="entry name" value="EGF"/>
    <property type="match status" value="3"/>
</dbReference>
<feature type="domain" description="AMOP" evidence="10">
    <location>
        <begin position="508"/>
        <end position="620"/>
    </location>
</feature>
<evidence type="ECO:0000313" key="14">
    <source>
        <dbReference type="Proteomes" id="UP000234681"/>
    </source>
</evidence>
<comment type="caution">
    <text evidence="6">Lacks conserved residue(s) required for the propagation of feature annotation.</text>
</comment>
<feature type="compositionally biased region" description="Low complexity" evidence="7">
    <location>
        <begin position="235"/>
        <end position="258"/>
    </location>
</feature>
<evidence type="ECO:0000313" key="13">
    <source>
        <dbReference type="EMBL" id="EDM11396.1"/>
    </source>
</evidence>
<evidence type="ECO:0000256" key="2">
    <source>
        <dbReference type="ARBA" id="ARBA00022692"/>
    </source>
</evidence>
<evidence type="ECO:0000256" key="1">
    <source>
        <dbReference type="ARBA" id="ARBA00004370"/>
    </source>
</evidence>
<name>A6IRP3_RAT</name>
<evidence type="ECO:0000256" key="5">
    <source>
        <dbReference type="ARBA" id="ARBA00023157"/>
    </source>
</evidence>
<feature type="compositionally biased region" description="Polar residues" evidence="7">
    <location>
        <begin position="1"/>
        <end position="33"/>
    </location>
</feature>
<dbReference type="Proteomes" id="UP000234681">
    <property type="component" value="Chromosome 11"/>
</dbReference>
<feature type="disulfide bond" evidence="6">
    <location>
        <begin position="1098"/>
        <end position="1107"/>
    </location>
</feature>
<feature type="compositionally biased region" description="Polar residues" evidence="7">
    <location>
        <begin position="162"/>
        <end position="186"/>
    </location>
</feature>
<feature type="compositionally biased region" description="Polar residues" evidence="7">
    <location>
        <begin position="64"/>
        <end position="74"/>
    </location>
</feature>
<evidence type="ECO:0000313" key="15">
    <source>
        <dbReference type="RGD" id="621331"/>
    </source>
</evidence>
<keyword evidence="2 8" id="KW-0812">Transmembrane</keyword>
<feature type="region of interest" description="Disordered" evidence="7">
    <location>
        <begin position="162"/>
        <end position="263"/>
    </location>
</feature>
<feature type="compositionally biased region" description="Low complexity" evidence="7">
    <location>
        <begin position="34"/>
        <end position="63"/>
    </location>
</feature>
<dbReference type="PANTHER" id="PTHR13802">
    <property type="entry name" value="MUCIN 4-RELATED"/>
    <property type="match status" value="1"/>
</dbReference>
<keyword evidence="3 8" id="KW-1133">Transmembrane helix</keyword>
<gene>
    <name evidence="13 15" type="primary">Muc4</name>
    <name evidence="13" type="ORF">rCG_53010</name>
</gene>
<accession>A6IRP3</accession>
<protein>
    <submittedName>
        <fullName evidence="13">Mucin 4</fullName>
    </submittedName>
</protein>
<dbReference type="SMART" id="SM00723">
    <property type="entry name" value="AMOP"/>
    <property type="match status" value="1"/>
</dbReference>
<evidence type="ECO:0000256" key="6">
    <source>
        <dbReference type="PROSITE-ProRule" id="PRU00076"/>
    </source>
</evidence>
<dbReference type="Pfam" id="PF06119">
    <property type="entry name" value="NIDO"/>
    <property type="match status" value="1"/>
</dbReference>
<evidence type="ECO:0000256" key="3">
    <source>
        <dbReference type="ARBA" id="ARBA00022989"/>
    </source>
</evidence>
<evidence type="ECO:0000259" key="11">
    <source>
        <dbReference type="PROSITE" id="PS51220"/>
    </source>
</evidence>
<dbReference type="EMBL" id="CH473967">
    <property type="protein sequence ID" value="EDM11396.1"/>
    <property type="molecule type" value="Genomic_DNA"/>
</dbReference>
<comment type="subcellular location">
    <subcellularLocation>
        <location evidence="1">Membrane</location>
    </subcellularLocation>
</comment>
<feature type="compositionally biased region" description="Low complexity" evidence="7">
    <location>
        <begin position="187"/>
        <end position="199"/>
    </location>
</feature>
<feature type="domain" description="NIDO" evidence="11">
    <location>
        <begin position="352"/>
        <end position="507"/>
    </location>
</feature>
<keyword evidence="4 8" id="KW-0472">Membrane</keyword>
<feature type="domain" description="EGF-like" evidence="9">
    <location>
        <begin position="1069"/>
        <end position="1108"/>
    </location>
</feature>
<dbReference type="PROSITE" id="PS51220">
    <property type="entry name" value="NIDO"/>
    <property type="match status" value="1"/>
</dbReference>
<dbReference type="InterPro" id="IPR000742">
    <property type="entry name" value="EGF"/>
</dbReference>
<dbReference type="InterPro" id="IPR005533">
    <property type="entry name" value="AMOP_dom"/>
</dbReference>
<dbReference type="RGD" id="621331">
    <property type="gene designation" value="Muc4"/>
</dbReference>
<dbReference type="SMART" id="SM00539">
    <property type="entry name" value="NIDO"/>
    <property type="match status" value="1"/>
</dbReference>
<dbReference type="InterPro" id="IPR051495">
    <property type="entry name" value="Epithelial_Barrier/Signaling"/>
</dbReference>
<dbReference type="SMART" id="SM00216">
    <property type="entry name" value="VWD"/>
    <property type="match status" value="1"/>
</dbReference>
<feature type="compositionally biased region" description="Polar residues" evidence="7">
    <location>
        <begin position="88"/>
        <end position="107"/>
    </location>
</feature>
<evidence type="ECO:0000256" key="4">
    <source>
        <dbReference type="ARBA" id="ARBA00023136"/>
    </source>
</evidence>
<dbReference type="Pfam" id="PF23263">
    <property type="entry name" value="C8-3_MUC4"/>
    <property type="match status" value="1"/>
</dbReference>
<feature type="compositionally biased region" description="Polar residues" evidence="7">
    <location>
        <begin position="203"/>
        <end position="229"/>
    </location>
</feature>
<dbReference type="InterPro" id="IPR056619">
    <property type="entry name" value="C8-3_MUC4"/>
</dbReference>
<dbReference type="PROSITE" id="PS50856">
    <property type="entry name" value="AMOP"/>
    <property type="match status" value="1"/>
</dbReference>
<dbReference type="PANTHER" id="PTHR13802:SF52">
    <property type="entry name" value="MUCIN-4"/>
    <property type="match status" value="1"/>
</dbReference>
<evidence type="ECO:0000256" key="7">
    <source>
        <dbReference type="SAM" id="MobiDB-lite"/>
    </source>
</evidence>
<dbReference type="PROSITE" id="PS50026">
    <property type="entry name" value="EGF_3"/>
    <property type="match status" value="2"/>
</dbReference>
<evidence type="ECO:0000259" key="10">
    <source>
        <dbReference type="PROSITE" id="PS50856"/>
    </source>
</evidence>
<dbReference type="InterPro" id="IPR001846">
    <property type="entry name" value="VWF_type-D"/>
</dbReference>
<feature type="transmembrane region" description="Helical" evidence="8">
    <location>
        <begin position="1325"/>
        <end position="1350"/>
    </location>
</feature>
<feature type="compositionally biased region" description="Low complexity" evidence="7">
    <location>
        <begin position="109"/>
        <end position="134"/>
    </location>
</feature>
<dbReference type="PROSITE" id="PS00022">
    <property type="entry name" value="EGF_1"/>
    <property type="match status" value="1"/>
</dbReference>
<evidence type="ECO:0000259" key="12">
    <source>
        <dbReference type="PROSITE" id="PS51233"/>
    </source>
</evidence>
<feature type="domain" description="VWFD" evidence="12">
    <location>
        <begin position="632"/>
        <end position="831"/>
    </location>
</feature>
<evidence type="ECO:0000259" key="9">
    <source>
        <dbReference type="PROSITE" id="PS50026"/>
    </source>
</evidence>
<feature type="compositionally biased region" description="Low complexity" evidence="7">
    <location>
        <begin position="75"/>
        <end position="87"/>
    </location>
</feature>
<dbReference type="InterPro" id="IPR003886">
    <property type="entry name" value="NIDO_dom"/>
</dbReference>
<feature type="domain" description="EGF-like" evidence="9">
    <location>
        <begin position="1278"/>
        <end position="1317"/>
    </location>
</feature>
<organism evidence="13 14">
    <name type="scientific">Rattus norvegicus</name>
    <name type="common">Rat</name>
    <dbReference type="NCBI Taxonomy" id="10116"/>
    <lineage>
        <taxon>Eukaryota</taxon>
        <taxon>Metazoa</taxon>
        <taxon>Chordata</taxon>
        <taxon>Craniata</taxon>
        <taxon>Vertebrata</taxon>
        <taxon>Euteleostomi</taxon>
        <taxon>Mammalia</taxon>
        <taxon>Eutheria</taxon>
        <taxon>Euarchontoglires</taxon>
        <taxon>Glires</taxon>
        <taxon>Rodentia</taxon>
        <taxon>Myomorpha</taxon>
        <taxon>Muroidea</taxon>
        <taxon>Muridae</taxon>
        <taxon>Murinae</taxon>
        <taxon>Rattus</taxon>
    </lineage>
</organism>